<evidence type="ECO:0000313" key="4">
    <source>
        <dbReference type="Proteomes" id="UP000053105"/>
    </source>
</evidence>
<dbReference type="Pfam" id="PF10269">
    <property type="entry name" value="Tmemb_185A"/>
    <property type="match status" value="1"/>
</dbReference>
<dbReference type="STRING" id="166423.A0A0M8ZUR8"/>
<feature type="transmembrane region" description="Helical" evidence="2">
    <location>
        <begin position="257"/>
        <end position="279"/>
    </location>
</feature>
<dbReference type="InterPro" id="IPR019396">
    <property type="entry name" value="TM_Fragile-X-F-assoc"/>
</dbReference>
<keyword evidence="2" id="KW-0812">Transmembrane</keyword>
<dbReference type="AlphaFoldDB" id="A0A0M8ZUR8"/>
<keyword evidence="4" id="KW-1185">Reference proteome</keyword>
<keyword evidence="2" id="KW-1133">Transmembrane helix</keyword>
<feature type="transmembrane region" description="Helical" evidence="2">
    <location>
        <begin position="222"/>
        <end position="245"/>
    </location>
</feature>
<dbReference type="Proteomes" id="UP000053105">
    <property type="component" value="Unassembled WGS sequence"/>
</dbReference>
<feature type="transmembrane region" description="Helical" evidence="2">
    <location>
        <begin position="159"/>
        <end position="182"/>
    </location>
</feature>
<accession>A0A0M8ZUR8</accession>
<evidence type="ECO:0008006" key="5">
    <source>
        <dbReference type="Google" id="ProtNLM"/>
    </source>
</evidence>
<feature type="transmembrane region" description="Helical" evidence="2">
    <location>
        <begin position="194"/>
        <end position="216"/>
    </location>
</feature>
<dbReference type="EMBL" id="KQ435878">
    <property type="protein sequence ID" value="KOX70023.1"/>
    <property type="molecule type" value="Genomic_DNA"/>
</dbReference>
<feature type="region of interest" description="Disordered" evidence="1">
    <location>
        <begin position="346"/>
        <end position="365"/>
    </location>
</feature>
<evidence type="ECO:0000313" key="3">
    <source>
        <dbReference type="EMBL" id="KOX70023.1"/>
    </source>
</evidence>
<evidence type="ECO:0000256" key="2">
    <source>
        <dbReference type="SAM" id="Phobius"/>
    </source>
</evidence>
<sequence length="387" mass="44805">MPTAVGLQLISVQFEFSHARRGIYVHEVVTTRIYFKLAYRTTVLIIMNLQTLFQDFNPRQNKFLVHSCLMIFTTLFALRLDGFIEWSYWTVFTPIWFWKSMVILGATIGSYVWWRHPHARLEGDAYIHYKAMLITLALHLILLMFELLVCDKLESERHLWMLVFIPLIFISAVSIVVCIWAAKHDRSFELELFCAVNILQFIFLALRLDGIITWSWEVVFAPLWALLSLSLVAVLYAIVFAAVLLRTPQINARQRRTSLNSALAYTFLVVPILVFQVLLANKLDGDISLNYTTVAMPLLISHITLIFMSFDAKGGNRWWFGIRKDFCHFLLGLCPLLQEYGNISYQPRSEQDQPPSEPMVSEKNEKHVKKVDLMKPVVPIISIDMPD</sequence>
<feature type="transmembrane region" description="Helical" evidence="2">
    <location>
        <begin position="63"/>
        <end position="84"/>
    </location>
</feature>
<dbReference type="PANTHER" id="PTHR13568:SF6">
    <property type="entry name" value="TRANSMEMBRANE PROTEIN 185A"/>
    <property type="match status" value="1"/>
</dbReference>
<proteinExistence type="predicted"/>
<dbReference type="PANTHER" id="PTHR13568">
    <property type="entry name" value="FAM11A, B PROTEIN"/>
    <property type="match status" value="1"/>
</dbReference>
<protein>
    <recommendedName>
        <fullName evidence="5">Transmembrane protein 185B</fullName>
    </recommendedName>
</protein>
<organism evidence="3 4">
    <name type="scientific">Melipona quadrifasciata</name>
    <dbReference type="NCBI Taxonomy" id="166423"/>
    <lineage>
        <taxon>Eukaryota</taxon>
        <taxon>Metazoa</taxon>
        <taxon>Ecdysozoa</taxon>
        <taxon>Arthropoda</taxon>
        <taxon>Hexapoda</taxon>
        <taxon>Insecta</taxon>
        <taxon>Pterygota</taxon>
        <taxon>Neoptera</taxon>
        <taxon>Endopterygota</taxon>
        <taxon>Hymenoptera</taxon>
        <taxon>Apocrita</taxon>
        <taxon>Aculeata</taxon>
        <taxon>Apoidea</taxon>
        <taxon>Anthophila</taxon>
        <taxon>Apidae</taxon>
        <taxon>Melipona</taxon>
    </lineage>
</organism>
<gene>
    <name evidence="3" type="ORF">WN51_04538</name>
</gene>
<feature type="transmembrane region" description="Helical" evidence="2">
    <location>
        <begin position="96"/>
        <end position="114"/>
    </location>
</feature>
<evidence type="ECO:0000256" key="1">
    <source>
        <dbReference type="SAM" id="MobiDB-lite"/>
    </source>
</evidence>
<name>A0A0M8ZUR8_9HYME</name>
<reference evidence="3 4" key="1">
    <citation type="submission" date="2015-07" db="EMBL/GenBank/DDBJ databases">
        <title>The genome of Melipona quadrifasciata.</title>
        <authorList>
            <person name="Pan H."/>
            <person name="Kapheim K."/>
        </authorList>
    </citation>
    <scope>NUCLEOTIDE SEQUENCE [LARGE SCALE GENOMIC DNA]</scope>
    <source>
        <strain evidence="3">0111107301</strain>
        <tissue evidence="3">Whole body</tissue>
    </source>
</reference>
<feature type="transmembrane region" description="Helical" evidence="2">
    <location>
        <begin position="126"/>
        <end position="147"/>
    </location>
</feature>
<keyword evidence="2" id="KW-0472">Membrane</keyword>
<feature type="transmembrane region" description="Helical" evidence="2">
    <location>
        <begin position="291"/>
        <end position="310"/>
    </location>
</feature>
<dbReference type="OrthoDB" id="72976at2759"/>